<organism evidence="6">
    <name type="scientific">marine sediment metagenome</name>
    <dbReference type="NCBI Taxonomy" id="412755"/>
    <lineage>
        <taxon>unclassified sequences</taxon>
        <taxon>metagenomes</taxon>
        <taxon>ecological metagenomes</taxon>
    </lineage>
</organism>
<dbReference type="PANTHER" id="PTHR30290:SF10">
    <property type="entry name" value="PERIPLASMIC OLIGOPEPTIDE-BINDING PROTEIN-RELATED"/>
    <property type="match status" value="1"/>
</dbReference>
<evidence type="ECO:0000313" key="6">
    <source>
        <dbReference type="EMBL" id="GAH82700.1"/>
    </source>
</evidence>
<evidence type="ECO:0000256" key="1">
    <source>
        <dbReference type="ARBA" id="ARBA00004196"/>
    </source>
</evidence>
<dbReference type="Pfam" id="PF00496">
    <property type="entry name" value="SBP_bac_5"/>
    <property type="match status" value="1"/>
</dbReference>
<dbReference type="GO" id="GO:0015833">
    <property type="term" value="P:peptide transport"/>
    <property type="evidence" value="ECO:0007669"/>
    <property type="project" value="TreeGrafter"/>
</dbReference>
<dbReference type="PANTHER" id="PTHR30290">
    <property type="entry name" value="PERIPLASMIC BINDING COMPONENT OF ABC TRANSPORTER"/>
    <property type="match status" value="1"/>
</dbReference>
<sequence>MNFLKKIILTVVALTTVASLSLTFIGCPPAAPVAEEETTPEETTEAPPPEEEEIVTYVYNADTEPPTGDPALCTDTTSHQMIKDTNTALTGYDEDWNIIPEFATEWEASEDSLTWTFKLRDDIYWVQYNCQTDEIEQVLDEDGNPIPVTANDVVYGVKRTINPVTASTYAYLVYGIKNAEAINTTEEEITPELLDTIGV</sequence>
<evidence type="ECO:0000256" key="3">
    <source>
        <dbReference type="ARBA" id="ARBA00022448"/>
    </source>
</evidence>
<comment type="similarity">
    <text evidence="2">Belongs to the bacterial solute-binding protein 5 family.</text>
</comment>
<dbReference type="SUPFAM" id="SSF53850">
    <property type="entry name" value="Periplasmic binding protein-like II"/>
    <property type="match status" value="1"/>
</dbReference>
<evidence type="ECO:0000259" key="5">
    <source>
        <dbReference type="Pfam" id="PF00496"/>
    </source>
</evidence>
<gene>
    <name evidence="6" type="ORF">S03H2_63174</name>
</gene>
<reference evidence="6" key="1">
    <citation type="journal article" date="2014" name="Front. Microbiol.">
        <title>High frequency of phylogenetically diverse reductive dehalogenase-homologous genes in deep subseafloor sedimentary metagenomes.</title>
        <authorList>
            <person name="Kawai M."/>
            <person name="Futagami T."/>
            <person name="Toyoda A."/>
            <person name="Takaki Y."/>
            <person name="Nishi S."/>
            <person name="Hori S."/>
            <person name="Arai W."/>
            <person name="Tsubouchi T."/>
            <person name="Morono Y."/>
            <person name="Uchiyama I."/>
            <person name="Ito T."/>
            <person name="Fujiyama A."/>
            <person name="Inagaki F."/>
            <person name="Takami H."/>
        </authorList>
    </citation>
    <scope>NUCLEOTIDE SEQUENCE</scope>
    <source>
        <strain evidence="6">Expedition CK06-06</strain>
    </source>
</reference>
<comment type="caution">
    <text evidence="6">The sequence shown here is derived from an EMBL/GenBank/DDBJ whole genome shotgun (WGS) entry which is preliminary data.</text>
</comment>
<dbReference type="PROSITE" id="PS51257">
    <property type="entry name" value="PROKAR_LIPOPROTEIN"/>
    <property type="match status" value="1"/>
</dbReference>
<keyword evidence="3" id="KW-0813">Transport</keyword>
<accession>X1JMK3</accession>
<dbReference type="InterPro" id="IPR039424">
    <property type="entry name" value="SBP_5"/>
</dbReference>
<dbReference type="EMBL" id="BARU01040903">
    <property type="protein sequence ID" value="GAH82700.1"/>
    <property type="molecule type" value="Genomic_DNA"/>
</dbReference>
<evidence type="ECO:0000256" key="4">
    <source>
        <dbReference type="ARBA" id="ARBA00022729"/>
    </source>
</evidence>
<dbReference type="Gene3D" id="3.90.76.10">
    <property type="entry name" value="Dipeptide-binding Protein, Domain 1"/>
    <property type="match status" value="1"/>
</dbReference>
<feature type="domain" description="Solute-binding protein family 5" evidence="5">
    <location>
        <begin position="98"/>
        <end position="186"/>
    </location>
</feature>
<name>X1JMK3_9ZZZZ</name>
<dbReference type="AlphaFoldDB" id="X1JMK3"/>
<dbReference type="GO" id="GO:0030313">
    <property type="term" value="C:cell envelope"/>
    <property type="evidence" value="ECO:0007669"/>
    <property type="project" value="UniProtKB-SubCell"/>
</dbReference>
<dbReference type="GO" id="GO:1904680">
    <property type="term" value="F:peptide transmembrane transporter activity"/>
    <property type="evidence" value="ECO:0007669"/>
    <property type="project" value="TreeGrafter"/>
</dbReference>
<protein>
    <recommendedName>
        <fullName evidence="5">Solute-binding protein family 5 domain-containing protein</fullName>
    </recommendedName>
</protein>
<dbReference type="InterPro" id="IPR000914">
    <property type="entry name" value="SBP_5_dom"/>
</dbReference>
<proteinExistence type="inferred from homology"/>
<evidence type="ECO:0000256" key="2">
    <source>
        <dbReference type="ARBA" id="ARBA00005695"/>
    </source>
</evidence>
<feature type="non-terminal residue" evidence="6">
    <location>
        <position position="199"/>
    </location>
</feature>
<comment type="subcellular location">
    <subcellularLocation>
        <location evidence="1">Cell envelope</location>
    </subcellularLocation>
</comment>
<keyword evidence="4" id="KW-0732">Signal</keyword>